<keyword evidence="3" id="KW-1185">Reference proteome</keyword>
<dbReference type="EC" id="2.7.8.-" evidence="2"/>
<dbReference type="EMBL" id="JAVDYI010000001">
    <property type="protein sequence ID" value="MDR7360023.1"/>
    <property type="molecule type" value="Genomic_DNA"/>
</dbReference>
<sequence>MRQFMAEVWWSSLTAAGHGGLDMLDPTERARLESLERPADRGRFLVGAVLLRVAVASHAGIAPTDVSIDRTCNECGAPHGAPRVMNPGMAAPWVSVSHSGVLVVVALSTMGPVGVDVQRIADLKDPAAAAGWVRREALFKARSGGPAAGGSVCELQAPLAGYAAAAALPANDERDVVVLNWP</sequence>
<proteinExistence type="predicted"/>
<dbReference type="RefSeq" id="WP_310292720.1">
    <property type="nucleotide sequence ID" value="NZ_BAAAWO010000001.1"/>
</dbReference>
<evidence type="ECO:0000259" key="1">
    <source>
        <dbReference type="Pfam" id="PF22624"/>
    </source>
</evidence>
<feature type="domain" description="4'-phosphopantetheinyl transferase N-terminal" evidence="1">
    <location>
        <begin position="20"/>
        <end position="107"/>
    </location>
</feature>
<dbReference type="InterPro" id="IPR037143">
    <property type="entry name" value="4-PPantetheinyl_Trfase_dom_sf"/>
</dbReference>
<dbReference type="InterPro" id="IPR055066">
    <property type="entry name" value="AASDHPPT_N"/>
</dbReference>
<protein>
    <submittedName>
        <fullName evidence="2">4'-phosphopantetheinyl transferase</fullName>
        <ecNumber evidence="2">2.7.8.-</ecNumber>
    </submittedName>
</protein>
<evidence type="ECO:0000313" key="3">
    <source>
        <dbReference type="Proteomes" id="UP001183817"/>
    </source>
</evidence>
<dbReference type="GO" id="GO:0016740">
    <property type="term" value="F:transferase activity"/>
    <property type="evidence" value="ECO:0007669"/>
    <property type="project" value="UniProtKB-KW"/>
</dbReference>
<evidence type="ECO:0000313" key="2">
    <source>
        <dbReference type="EMBL" id="MDR7360023.1"/>
    </source>
</evidence>
<dbReference type="Pfam" id="PF22624">
    <property type="entry name" value="AASDHPPT_N"/>
    <property type="match status" value="1"/>
</dbReference>
<dbReference type="Proteomes" id="UP001183817">
    <property type="component" value="Unassembled WGS sequence"/>
</dbReference>
<comment type="caution">
    <text evidence="2">The sequence shown here is derived from an EMBL/GenBank/DDBJ whole genome shotgun (WGS) entry which is preliminary data.</text>
</comment>
<dbReference type="Gene3D" id="3.90.470.20">
    <property type="entry name" value="4'-phosphopantetheinyl transferase domain"/>
    <property type="match status" value="1"/>
</dbReference>
<gene>
    <name evidence="2" type="ORF">J2S64_003714</name>
</gene>
<keyword evidence="2" id="KW-0808">Transferase</keyword>
<accession>A0ABU2BMZ0</accession>
<name>A0ABU2BMZ0_9MICC</name>
<reference evidence="2 3" key="1">
    <citation type="submission" date="2023-07" db="EMBL/GenBank/DDBJ databases">
        <title>Sequencing the genomes of 1000 actinobacteria strains.</title>
        <authorList>
            <person name="Klenk H.-P."/>
        </authorList>
    </citation>
    <scope>NUCLEOTIDE SEQUENCE [LARGE SCALE GENOMIC DNA]</scope>
    <source>
        <strain evidence="2 3">DSM 20167</strain>
    </source>
</reference>
<organism evidence="2 3">
    <name type="scientific">Paeniglutamicibacter sulfureus</name>
    <dbReference type="NCBI Taxonomy" id="43666"/>
    <lineage>
        <taxon>Bacteria</taxon>
        <taxon>Bacillati</taxon>
        <taxon>Actinomycetota</taxon>
        <taxon>Actinomycetes</taxon>
        <taxon>Micrococcales</taxon>
        <taxon>Micrococcaceae</taxon>
        <taxon>Paeniglutamicibacter</taxon>
    </lineage>
</organism>
<dbReference type="SUPFAM" id="SSF56214">
    <property type="entry name" value="4'-phosphopantetheinyl transferase"/>
    <property type="match status" value="1"/>
</dbReference>